<evidence type="ECO:0000256" key="4">
    <source>
        <dbReference type="ARBA" id="ARBA00023136"/>
    </source>
</evidence>
<dbReference type="Pfam" id="PF14322">
    <property type="entry name" value="SusD-like_3"/>
    <property type="match status" value="1"/>
</dbReference>
<keyword evidence="4" id="KW-0472">Membrane</keyword>
<evidence type="ECO:0000256" key="1">
    <source>
        <dbReference type="ARBA" id="ARBA00004442"/>
    </source>
</evidence>
<dbReference type="AlphaFoldDB" id="U2DYV4"/>
<evidence type="ECO:0000256" key="5">
    <source>
        <dbReference type="ARBA" id="ARBA00023237"/>
    </source>
</evidence>
<dbReference type="Gene3D" id="1.25.40.390">
    <property type="match status" value="1"/>
</dbReference>
<dbReference type="InterPro" id="IPR033985">
    <property type="entry name" value="SusD-like_N"/>
</dbReference>
<organism evidence="9 10">
    <name type="scientific">Bacteroides pyogenes F0041</name>
    <dbReference type="NCBI Taxonomy" id="1321819"/>
    <lineage>
        <taxon>Bacteria</taxon>
        <taxon>Pseudomonadati</taxon>
        <taxon>Bacteroidota</taxon>
        <taxon>Bacteroidia</taxon>
        <taxon>Bacteroidales</taxon>
        <taxon>Bacteroidaceae</taxon>
        <taxon>Bacteroides</taxon>
    </lineage>
</organism>
<evidence type="ECO:0000313" key="9">
    <source>
        <dbReference type="EMBL" id="ERI85086.1"/>
    </source>
</evidence>
<evidence type="ECO:0000259" key="7">
    <source>
        <dbReference type="Pfam" id="PF07980"/>
    </source>
</evidence>
<sequence length="570" mass="64295">MSAMKKILYTIILSVCCTLSFSSCSDLLDEESKTEVAKKNYMKNAAEAENVLLGVYRNMVTDAMYGYNMSILFNLATDIAQVEGSTNENFRIIPTNSFPTTQAEVQQTWKTLYNSIYNANDFMEGLEQKAGNYSDGDKVLARIYMAEARGLRALYYFELVRRYGNVALMSTTQMSQQPPATFEQADPAKVYEFIEEDLKFAIDNLPYAADDTYRVNKEFRFSKGSALGLLAKVYATWAGYPVKDESKWEAAARTAKVLIESGKHGLLSDFEQLWKNSGSSTWDATESLLEVSFYTPTTTGGASDPCGRIGKWNGVKTTVIAGKRGSCAGNVKVVHTFVLDWRKNEGDLRRDISIANYLYNPGKTLYAKGKNDSEETAAAADLDPEKKQKEKQNYTPAKWDIEKYVPQSNALINNDKSNVNWYLLRYADVLLIYAEAVNEWKKAPDAEAYTAVNMVRRRGYGKPVTAADKAVDLPEGLSYESFREAIHKERAYELAFEGHRRLDLIRWGVYYETVKETSVALGQWWTSDGSPNYAAATPGYTTKGKHELYPIPQRDMDLCKKFIQNPGWEK</sequence>
<reference evidence="9 10" key="1">
    <citation type="submission" date="2013-08" db="EMBL/GenBank/DDBJ databases">
        <authorList>
            <person name="Weinstock G."/>
            <person name="Sodergren E."/>
            <person name="Wylie T."/>
            <person name="Fulton L."/>
            <person name="Fulton R."/>
            <person name="Fronick C."/>
            <person name="O'Laughlin M."/>
            <person name="Godfrey J."/>
            <person name="Miner T."/>
            <person name="Herter B."/>
            <person name="Appelbaum E."/>
            <person name="Cordes M."/>
            <person name="Lek S."/>
            <person name="Wollam A."/>
            <person name="Pepin K.H."/>
            <person name="Palsikar V.B."/>
            <person name="Mitreva M."/>
            <person name="Wilson R.K."/>
        </authorList>
    </citation>
    <scope>NUCLEOTIDE SEQUENCE [LARGE SCALE GENOMIC DNA]</scope>
    <source>
        <strain evidence="9 10">F0041</strain>
    </source>
</reference>
<feature type="chain" id="PRO_5004626406" evidence="6">
    <location>
        <begin position="26"/>
        <end position="570"/>
    </location>
</feature>
<dbReference type="GO" id="GO:0009279">
    <property type="term" value="C:cell outer membrane"/>
    <property type="evidence" value="ECO:0007669"/>
    <property type="project" value="UniProtKB-SubCell"/>
</dbReference>
<comment type="caution">
    <text evidence="9">The sequence shown here is derived from an EMBL/GenBank/DDBJ whole genome shotgun (WGS) entry which is preliminary data.</text>
</comment>
<keyword evidence="3 6" id="KW-0732">Signal</keyword>
<dbReference type="SUPFAM" id="SSF48452">
    <property type="entry name" value="TPR-like"/>
    <property type="match status" value="1"/>
</dbReference>
<comment type="similarity">
    <text evidence="2">Belongs to the SusD family.</text>
</comment>
<dbReference type="Proteomes" id="UP000016496">
    <property type="component" value="Unassembled WGS sequence"/>
</dbReference>
<dbReference type="HOGENOM" id="CLU_015553_1_1_10"/>
<evidence type="ECO:0000256" key="2">
    <source>
        <dbReference type="ARBA" id="ARBA00006275"/>
    </source>
</evidence>
<feature type="domain" description="RagB/SusD" evidence="7">
    <location>
        <begin position="347"/>
        <end position="568"/>
    </location>
</feature>
<evidence type="ECO:0000259" key="8">
    <source>
        <dbReference type="Pfam" id="PF14322"/>
    </source>
</evidence>
<dbReference type="Pfam" id="PF07980">
    <property type="entry name" value="SusD_RagB"/>
    <property type="match status" value="1"/>
</dbReference>
<comment type="subcellular location">
    <subcellularLocation>
        <location evidence="1">Cell outer membrane</location>
    </subcellularLocation>
</comment>
<gene>
    <name evidence="9" type="ORF">HMPREF1981_01972</name>
</gene>
<dbReference type="PROSITE" id="PS51257">
    <property type="entry name" value="PROKAR_LIPOPROTEIN"/>
    <property type="match status" value="1"/>
</dbReference>
<dbReference type="PATRIC" id="fig|1321819.3.peg.1820"/>
<evidence type="ECO:0000256" key="3">
    <source>
        <dbReference type="ARBA" id="ARBA00022729"/>
    </source>
</evidence>
<protein>
    <submittedName>
        <fullName evidence="9">SusD family protein</fullName>
    </submittedName>
</protein>
<dbReference type="InterPro" id="IPR012944">
    <property type="entry name" value="SusD_RagB_dom"/>
</dbReference>
<dbReference type="EMBL" id="AWSV01000108">
    <property type="protein sequence ID" value="ERI85086.1"/>
    <property type="molecule type" value="Genomic_DNA"/>
</dbReference>
<dbReference type="InterPro" id="IPR011990">
    <property type="entry name" value="TPR-like_helical_dom_sf"/>
</dbReference>
<keyword evidence="5" id="KW-0998">Cell outer membrane</keyword>
<feature type="domain" description="SusD-like N-terminal" evidence="8">
    <location>
        <begin position="28"/>
        <end position="234"/>
    </location>
</feature>
<evidence type="ECO:0000313" key="10">
    <source>
        <dbReference type="Proteomes" id="UP000016496"/>
    </source>
</evidence>
<proteinExistence type="inferred from homology"/>
<evidence type="ECO:0000256" key="6">
    <source>
        <dbReference type="SAM" id="SignalP"/>
    </source>
</evidence>
<feature type="signal peptide" evidence="6">
    <location>
        <begin position="1"/>
        <end position="25"/>
    </location>
</feature>
<name>U2DYV4_9BACE</name>
<accession>U2DYV4</accession>
<dbReference type="CDD" id="cd08977">
    <property type="entry name" value="SusD"/>
    <property type="match status" value="1"/>
</dbReference>